<dbReference type="AlphaFoldDB" id="A0A5C0B2R3"/>
<comment type="function">
    <text evidence="14">Catalyzes the ATP- as well as the pyrophosphate-dependent phosphorylation of a specific serine residue in HPr, a phosphocarrier protein of the phosphoenolpyruvate-dependent sugar phosphotransferase system (PTS). HprK/P also catalyzes the pyrophosphate-producing, inorganic phosphate-dependent dephosphorylation (phosphorolysis) of seryl-phosphorylated HPr (P-Ser-HPr).</text>
</comment>
<dbReference type="OrthoDB" id="9778803at2"/>
<keyword evidence="8 14" id="KW-0547">Nucleotide-binding</keyword>
<dbReference type="Proteomes" id="UP000325161">
    <property type="component" value="Chromosome"/>
</dbReference>
<evidence type="ECO:0000256" key="1">
    <source>
        <dbReference type="ARBA" id="ARBA00001120"/>
    </source>
</evidence>
<dbReference type="PANTHER" id="PTHR30305:SF1">
    <property type="entry name" value="HPR KINASE_PHOSPHORYLASE"/>
    <property type="match status" value="1"/>
</dbReference>
<dbReference type="KEGG" id="pacr:FXN63_23925"/>
<keyword evidence="9 14" id="KW-0418">Kinase</keyword>
<evidence type="ECO:0000313" key="17">
    <source>
        <dbReference type="EMBL" id="QEI08545.1"/>
    </source>
</evidence>
<dbReference type="CDD" id="cd01918">
    <property type="entry name" value="HprK_C"/>
    <property type="match status" value="1"/>
</dbReference>
<feature type="active site" evidence="14">
    <location>
        <position position="139"/>
    </location>
</feature>
<evidence type="ECO:0000256" key="2">
    <source>
        <dbReference type="ARBA" id="ARBA00001946"/>
    </source>
</evidence>
<protein>
    <recommendedName>
        <fullName evidence="14">HPr kinase/phosphorylase</fullName>
        <shortName evidence="14">HPrK/P</shortName>
        <ecNumber evidence="14">2.7.11.-</ecNumber>
        <ecNumber evidence="14">2.7.4.-</ecNumber>
    </recommendedName>
    <alternativeName>
        <fullName evidence="14">HPr(Ser) kinase/phosphorylase</fullName>
    </alternativeName>
</protein>
<evidence type="ECO:0000256" key="6">
    <source>
        <dbReference type="ARBA" id="ARBA00022679"/>
    </source>
</evidence>
<feature type="binding site" evidence="14">
    <location>
        <position position="203"/>
    </location>
    <ligand>
        <name>Mg(2+)</name>
        <dbReference type="ChEBI" id="CHEBI:18420"/>
    </ligand>
</feature>
<evidence type="ECO:0000256" key="9">
    <source>
        <dbReference type="ARBA" id="ARBA00022777"/>
    </source>
</evidence>
<keyword evidence="12 14" id="KW-0511">Multifunctional enzyme</keyword>
<dbReference type="NCBIfam" id="TIGR00679">
    <property type="entry name" value="hpr-ser"/>
    <property type="match status" value="1"/>
</dbReference>
<evidence type="ECO:0000256" key="14">
    <source>
        <dbReference type="HAMAP-Rule" id="MF_01249"/>
    </source>
</evidence>
<evidence type="ECO:0000256" key="11">
    <source>
        <dbReference type="ARBA" id="ARBA00022842"/>
    </source>
</evidence>
<feature type="active site" evidence="14">
    <location>
        <position position="245"/>
    </location>
</feature>
<comment type="similarity">
    <text evidence="3 14">Belongs to the HPrK/P family.</text>
</comment>
<dbReference type="SUPFAM" id="SSF53795">
    <property type="entry name" value="PEP carboxykinase-like"/>
    <property type="match status" value="1"/>
</dbReference>
<evidence type="ECO:0000259" key="15">
    <source>
        <dbReference type="Pfam" id="PF02603"/>
    </source>
</evidence>
<comment type="catalytic activity">
    <reaction evidence="13 14">
        <text>[HPr protein]-O-phospho-L-serine + phosphate + H(+) = [HPr protein]-L-serine + diphosphate</text>
        <dbReference type="Rhea" id="RHEA:46604"/>
        <dbReference type="Rhea" id="RHEA-COMP:11602"/>
        <dbReference type="Rhea" id="RHEA-COMP:11603"/>
        <dbReference type="ChEBI" id="CHEBI:15378"/>
        <dbReference type="ChEBI" id="CHEBI:29999"/>
        <dbReference type="ChEBI" id="CHEBI:33019"/>
        <dbReference type="ChEBI" id="CHEBI:43474"/>
        <dbReference type="ChEBI" id="CHEBI:83421"/>
    </reaction>
</comment>
<comment type="catalytic activity">
    <reaction evidence="1 14">
        <text>[HPr protein]-L-serine + ATP = [HPr protein]-O-phospho-L-serine + ADP + H(+)</text>
        <dbReference type="Rhea" id="RHEA:46600"/>
        <dbReference type="Rhea" id="RHEA-COMP:11602"/>
        <dbReference type="Rhea" id="RHEA-COMP:11603"/>
        <dbReference type="ChEBI" id="CHEBI:15378"/>
        <dbReference type="ChEBI" id="CHEBI:29999"/>
        <dbReference type="ChEBI" id="CHEBI:30616"/>
        <dbReference type="ChEBI" id="CHEBI:83421"/>
        <dbReference type="ChEBI" id="CHEBI:456216"/>
    </reaction>
</comment>
<dbReference type="GO" id="GO:0000287">
    <property type="term" value="F:magnesium ion binding"/>
    <property type="evidence" value="ECO:0007669"/>
    <property type="project" value="UniProtKB-UniRule"/>
</dbReference>
<dbReference type="SUPFAM" id="SSF75138">
    <property type="entry name" value="HprK N-terminal domain-like"/>
    <property type="match status" value="1"/>
</dbReference>
<comment type="miscellaneous">
    <text evidence="14">Both phosphorylation and phosphorolysis are carried out by the same active site and suggest a common mechanism for both reactions.</text>
</comment>
<dbReference type="Pfam" id="PF07475">
    <property type="entry name" value="Hpr_kinase_C"/>
    <property type="match status" value="1"/>
</dbReference>
<sequence length="309" mass="33907">MLTIQTLFDENAEKMSLTWIAGELGGSTHALPDECLGASDLVGHLNLIHPARIQVFGHSEYAYYQRFEARKRHHHLDELVSGGVPALVMAEGLVAPDDLIEHCRQSNVPLLASPLLASQVIDLLRIYFAKKLAATTTVHGVFMDVLGMGVLISGESGLGKSELALELISRGHGLVADDAVEFSRIAPNIVDGRCPTLLQNLLEVRGLGLLDIRAIFGETSVRRKMKLKLIVHLVRNTSMEEHYERLPMQALTQDILGLPIRKVVLPVAAGRNLAVLVEAAVRSAILQLRGIDTLSDFMDRQMQAIHDND</sequence>
<evidence type="ECO:0000256" key="10">
    <source>
        <dbReference type="ARBA" id="ARBA00022840"/>
    </source>
</evidence>
<dbReference type="Gene3D" id="3.40.50.300">
    <property type="entry name" value="P-loop containing nucleotide triphosphate hydrolases"/>
    <property type="match status" value="1"/>
</dbReference>
<name>A0A5C0B2R3_9BURK</name>
<dbReference type="GO" id="GO:0005524">
    <property type="term" value="F:ATP binding"/>
    <property type="evidence" value="ECO:0007669"/>
    <property type="project" value="UniProtKB-UniRule"/>
</dbReference>
<gene>
    <name evidence="14" type="primary">hprK</name>
    <name evidence="17" type="ORF">FXN63_23925</name>
</gene>
<feature type="region of interest" description="Important for the catalytic mechanism of both phosphorylation and dephosphorylation" evidence="14">
    <location>
        <begin position="202"/>
        <end position="211"/>
    </location>
</feature>
<dbReference type="EC" id="2.7.11.-" evidence="14"/>
<dbReference type="PANTHER" id="PTHR30305">
    <property type="entry name" value="PROTEIN YJDM-RELATED"/>
    <property type="match status" value="1"/>
</dbReference>
<comment type="cofactor">
    <cofactor evidence="2 14">
        <name>Mg(2+)</name>
        <dbReference type="ChEBI" id="CHEBI:18420"/>
    </cofactor>
</comment>
<keyword evidence="10 14" id="KW-0067">ATP-binding</keyword>
<evidence type="ECO:0000256" key="7">
    <source>
        <dbReference type="ARBA" id="ARBA00022723"/>
    </source>
</evidence>
<keyword evidence="18" id="KW-1185">Reference proteome</keyword>
<evidence type="ECO:0000256" key="4">
    <source>
        <dbReference type="ARBA" id="ARBA00011643"/>
    </source>
</evidence>
<dbReference type="HAMAP" id="MF_01249">
    <property type="entry name" value="HPr_kinase"/>
    <property type="match status" value="1"/>
</dbReference>
<dbReference type="GO" id="GO:0004712">
    <property type="term" value="F:protein serine/threonine/tyrosine kinase activity"/>
    <property type="evidence" value="ECO:0007669"/>
    <property type="project" value="UniProtKB-UniRule"/>
</dbReference>
<dbReference type="EMBL" id="CP043046">
    <property type="protein sequence ID" value="QEI08545.1"/>
    <property type="molecule type" value="Genomic_DNA"/>
</dbReference>
<feature type="binding site" evidence="14">
    <location>
        <position position="161"/>
    </location>
    <ligand>
        <name>Mg(2+)</name>
        <dbReference type="ChEBI" id="CHEBI:18420"/>
    </ligand>
</feature>
<evidence type="ECO:0000256" key="5">
    <source>
        <dbReference type="ARBA" id="ARBA00022527"/>
    </source>
</evidence>
<feature type="region of interest" description="Important for the catalytic mechanism of dephosphorylation" evidence="14">
    <location>
        <begin position="266"/>
        <end position="271"/>
    </location>
</feature>
<feature type="active site" evidence="14">
    <location>
        <position position="160"/>
    </location>
</feature>
<dbReference type="GO" id="GO:0000155">
    <property type="term" value="F:phosphorelay sensor kinase activity"/>
    <property type="evidence" value="ECO:0007669"/>
    <property type="project" value="InterPro"/>
</dbReference>
<evidence type="ECO:0000256" key="8">
    <source>
        <dbReference type="ARBA" id="ARBA00022741"/>
    </source>
</evidence>
<dbReference type="InterPro" id="IPR011126">
    <property type="entry name" value="Hpr_kin/Pase_Hpr_N"/>
</dbReference>
<feature type="domain" description="HPr kinase/phosphorylase C-terminal" evidence="16">
    <location>
        <begin position="130"/>
        <end position="300"/>
    </location>
</feature>
<keyword evidence="11 14" id="KW-0460">Magnesium</keyword>
<evidence type="ECO:0000313" key="18">
    <source>
        <dbReference type="Proteomes" id="UP000325161"/>
    </source>
</evidence>
<accession>A0A5C0B2R3</accession>
<evidence type="ECO:0000259" key="16">
    <source>
        <dbReference type="Pfam" id="PF07475"/>
    </source>
</evidence>
<feature type="domain" description="HPr(Ser) kinase/phosphorylase N-terminal" evidence="15">
    <location>
        <begin position="3"/>
        <end position="127"/>
    </location>
</feature>
<dbReference type="InterPro" id="IPR027417">
    <property type="entry name" value="P-loop_NTPase"/>
</dbReference>
<dbReference type="RefSeq" id="WP_148818016.1">
    <property type="nucleotide sequence ID" value="NZ_CP043046.1"/>
</dbReference>
<dbReference type="Pfam" id="PF02603">
    <property type="entry name" value="Hpr_kinase_N"/>
    <property type="match status" value="1"/>
</dbReference>
<comment type="domain">
    <text evidence="14">The Walker A ATP-binding motif also binds Pi and PPi.</text>
</comment>
<dbReference type="InterPro" id="IPR028979">
    <property type="entry name" value="Ser_kin/Pase_Hpr-like_N_sf"/>
</dbReference>
<dbReference type="EC" id="2.7.4.-" evidence="14"/>
<feature type="active site" description="Proton acceptor; for phosphorylation activity. Proton donor; for dephosphorylation activity" evidence="14">
    <location>
        <position position="178"/>
    </location>
</feature>
<feature type="binding site" evidence="14">
    <location>
        <begin position="154"/>
        <end position="161"/>
    </location>
    <ligand>
        <name>ATP</name>
        <dbReference type="ChEBI" id="CHEBI:30616"/>
    </ligand>
</feature>
<keyword evidence="6 14" id="KW-0808">Transferase</keyword>
<proteinExistence type="inferred from homology"/>
<organism evidence="17 18">
    <name type="scientific">Pigmentiphaga aceris</name>
    <dbReference type="NCBI Taxonomy" id="1940612"/>
    <lineage>
        <taxon>Bacteria</taxon>
        <taxon>Pseudomonadati</taxon>
        <taxon>Pseudomonadota</taxon>
        <taxon>Betaproteobacteria</taxon>
        <taxon>Burkholderiales</taxon>
        <taxon>Alcaligenaceae</taxon>
        <taxon>Pigmentiphaga</taxon>
    </lineage>
</organism>
<dbReference type="Gene3D" id="3.40.1390.20">
    <property type="entry name" value="HprK N-terminal domain-like"/>
    <property type="match status" value="1"/>
</dbReference>
<dbReference type="InterPro" id="IPR011104">
    <property type="entry name" value="Hpr_kin/Pase_C"/>
</dbReference>
<reference evidence="17 18" key="1">
    <citation type="submission" date="2019-08" db="EMBL/GenBank/DDBJ databases">
        <title>Amphibian skin-associated Pigmentiphaga: genome sequence and occurrence across geography and hosts.</title>
        <authorList>
            <person name="Bletz M.C."/>
            <person name="Bunk B."/>
            <person name="Sproeer C."/>
            <person name="Biwer P."/>
            <person name="Reiter S."/>
            <person name="Rabemananjara F.C.E."/>
            <person name="Schulz S."/>
            <person name="Overmann J."/>
            <person name="Vences M."/>
        </authorList>
    </citation>
    <scope>NUCLEOTIDE SEQUENCE [LARGE SCALE GENOMIC DNA]</scope>
    <source>
        <strain evidence="17 18">Mada1488</strain>
    </source>
</reference>
<keyword evidence="5 14" id="KW-0723">Serine/threonine-protein kinase</keyword>
<evidence type="ECO:0000256" key="13">
    <source>
        <dbReference type="ARBA" id="ARBA00047657"/>
    </source>
</evidence>
<dbReference type="GO" id="GO:0004674">
    <property type="term" value="F:protein serine/threonine kinase activity"/>
    <property type="evidence" value="ECO:0007669"/>
    <property type="project" value="UniProtKB-KW"/>
</dbReference>
<dbReference type="GO" id="GO:0006109">
    <property type="term" value="P:regulation of carbohydrate metabolic process"/>
    <property type="evidence" value="ECO:0007669"/>
    <property type="project" value="UniProtKB-UniRule"/>
</dbReference>
<evidence type="ECO:0000256" key="3">
    <source>
        <dbReference type="ARBA" id="ARBA00006883"/>
    </source>
</evidence>
<dbReference type="InterPro" id="IPR003755">
    <property type="entry name" value="HPr(Ser)_kin/Pase"/>
</dbReference>
<keyword evidence="7 14" id="KW-0479">Metal-binding</keyword>
<comment type="subunit">
    <text evidence="4 14">Homohexamer.</text>
</comment>
<dbReference type="FunFam" id="3.40.50.300:FF:000174">
    <property type="entry name" value="HPr kinase/phosphorylase"/>
    <property type="match status" value="1"/>
</dbReference>
<evidence type="ECO:0000256" key="12">
    <source>
        <dbReference type="ARBA" id="ARBA00023268"/>
    </source>
</evidence>